<dbReference type="PANTHER" id="PTHR35176:SF6">
    <property type="entry name" value="HEME OXYGENASE HI_0854-RELATED"/>
    <property type="match status" value="1"/>
</dbReference>
<keyword evidence="3" id="KW-1185">Reference proteome</keyword>
<name>A0ABV6A103_9PSEU</name>
<dbReference type="InterPro" id="IPR052019">
    <property type="entry name" value="F420H2_bilvrd_red/Heme_oxyg"/>
</dbReference>
<dbReference type="RefSeq" id="WP_377853441.1">
    <property type="nucleotide sequence ID" value="NZ_JBHLZU010000016.1"/>
</dbReference>
<evidence type="ECO:0000256" key="1">
    <source>
        <dbReference type="ARBA" id="ARBA00023002"/>
    </source>
</evidence>
<gene>
    <name evidence="2" type="ORF">ACFFQA_18575</name>
</gene>
<comment type="caution">
    <text evidence="2">The sequence shown here is derived from an EMBL/GenBank/DDBJ whole genome shotgun (WGS) entry which is preliminary data.</text>
</comment>
<keyword evidence="1" id="KW-0560">Oxidoreductase</keyword>
<dbReference type="InterPro" id="IPR024747">
    <property type="entry name" value="Pyridox_Oxase-rel"/>
</dbReference>
<evidence type="ECO:0000313" key="3">
    <source>
        <dbReference type="Proteomes" id="UP001589693"/>
    </source>
</evidence>
<proteinExistence type="predicted"/>
<dbReference type="Pfam" id="PF12900">
    <property type="entry name" value="Pyridox_ox_2"/>
    <property type="match status" value="1"/>
</dbReference>
<reference evidence="2 3" key="1">
    <citation type="submission" date="2024-09" db="EMBL/GenBank/DDBJ databases">
        <authorList>
            <person name="Sun Q."/>
            <person name="Mori K."/>
        </authorList>
    </citation>
    <scope>NUCLEOTIDE SEQUENCE [LARGE SCALE GENOMIC DNA]</scope>
    <source>
        <strain evidence="2 3">TBRC 7907</strain>
    </source>
</reference>
<dbReference type="SUPFAM" id="SSF50475">
    <property type="entry name" value="FMN-binding split barrel"/>
    <property type="match status" value="1"/>
</dbReference>
<accession>A0ABV6A103</accession>
<protein>
    <submittedName>
        <fullName evidence="2">Pyridoxamine 5'-phosphate oxidase family protein</fullName>
    </submittedName>
</protein>
<dbReference type="Proteomes" id="UP001589693">
    <property type="component" value="Unassembled WGS sequence"/>
</dbReference>
<evidence type="ECO:0000313" key="2">
    <source>
        <dbReference type="EMBL" id="MFB9905944.1"/>
    </source>
</evidence>
<organism evidence="2 3">
    <name type="scientific">Allokutzneria oryzae</name>
    <dbReference type="NCBI Taxonomy" id="1378989"/>
    <lineage>
        <taxon>Bacteria</taxon>
        <taxon>Bacillati</taxon>
        <taxon>Actinomycetota</taxon>
        <taxon>Actinomycetes</taxon>
        <taxon>Pseudonocardiales</taxon>
        <taxon>Pseudonocardiaceae</taxon>
        <taxon>Allokutzneria</taxon>
    </lineage>
</organism>
<dbReference type="EMBL" id="JBHLZU010000016">
    <property type="protein sequence ID" value="MFB9905944.1"/>
    <property type="molecule type" value="Genomic_DNA"/>
</dbReference>
<dbReference type="Gene3D" id="2.30.110.10">
    <property type="entry name" value="Electron Transport, Fmn-binding Protein, Chain A"/>
    <property type="match status" value="1"/>
</dbReference>
<dbReference type="PANTHER" id="PTHR35176">
    <property type="entry name" value="HEME OXYGENASE HI_0854-RELATED"/>
    <property type="match status" value="1"/>
</dbReference>
<sequence length="147" mass="16073">MPVEKRESFLAGAHVGVLGVVDPRGERAPLLVPVWYSYQPGGEVTVQTARDSVKARLILDAGRFSLCAQTESTPYRYVSVEGPVTAVDDPVGKAEREAMAHRYLAPDTAAAYLAANSHQLTDDILIHMRPARWRTADFALFAAEFST</sequence>
<dbReference type="InterPro" id="IPR012349">
    <property type="entry name" value="Split_barrel_FMN-bd"/>
</dbReference>